<dbReference type="PANTHER" id="PTHR30024">
    <property type="entry name" value="ALIPHATIC SULFONATES-BINDING PROTEIN-RELATED"/>
    <property type="match status" value="1"/>
</dbReference>
<dbReference type="EMBL" id="JAUEPH010000002">
    <property type="protein sequence ID" value="MDN3203363.1"/>
    <property type="molecule type" value="Genomic_DNA"/>
</dbReference>
<keyword evidence="3" id="KW-0732">Signal</keyword>
<evidence type="ECO:0000313" key="5">
    <source>
        <dbReference type="EMBL" id="MDN3203363.1"/>
    </source>
</evidence>
<gene>
    <name evidence="5" type="ORF">QVH07_04360</name>
</gene>
<dbReference type="Pfam" id="PF22384">
    <property type="entry name" value="PBP2_Ca3427_like"/>
    <property type="match status" value="1"/>
</dbReference>
<protein>
    <submittedName>
        <fullName evidence="5">ABC transporter substrate-binding protein</fullName>
    </submittedName>
</protein>
<dbReference type="Proteomes" id="UP001171916">
    <property type="component" value="Unassembled WGS sequence"/>
</dbReference>
<organism evidence="5 6">
    <name type="scientific">Algoriphagus sediminis</name>
    <dbReference type="NCBI Taxonomy" id="3057113"/>
    <lineage>
        <taxon>Bacteria</taxon>
        <taxon>Pseudomonadati</taxon>
        <taxon>Bacteroidota</taxon>
        <taxon>Cytophagia</taxon>
        <taxon>Cytophagales</taxon>
        <taxon>Cyclobacteriaceae</taxon>
        <taxon>Algoriphagus</taxon>
    </lineage>
</organism>
<accession>A0ABT7YA31</accession>
<dbReference type="SUPFAM" id="SSF53850">
    <property type="entry name" value="Periplasmic binding protein-like II"/>
    <property type="match status" value="1"/>
</dbReference>
<dbReference type="InterPro" id="IPR054364">
    <property type="entry name" value="Ca3427-like_PBP2"/>
</dbReference>
<evidence type="ECO:0000256" key="2">
    <source>
        <dbReference type="ARBA" id="ARBA00010742"/>
    </source>
</evidence>
<dbReference type="RefSeq" id="WP_289998926.1">
    <property type="nucleotide sequence ID" value="NZ_JAUEPH010000002.1"/>
</dbReference>
<reference evidence="5" key="1">
    <citation type="submission" date="2023-06" db="EMBL/GenBank/DDBJ databases">
        <title>Robiginitalea aurantiacus sp. nov. and Algoriphagus sediminis sp. nov., isolated from coastal sediment.</title>
        <authorList>
            <person name="Zhou Z.Y."/>
            <person name="An J."/>
            <person name="Jia Y.W."/>
            <person name="Du Z.J."/>
        </authorList>
    </citation>
    <scope>NUCLEOTIDE SEQUENCE</scope>
    <source>
        <strain evidence="5">C2-7</strain>
    </source>
</reference>
<feature type="domain" description="Ca3427-like PBP 2" evidence="4">
    <location>
        <begin position="87"/>
        <end position="180"/>
    </location>
</feature>
<comment type="caution">
    <text evidence="5">The sequence shown here is derived from an EMBL/GenBank/DDBJ whole genome shotgun (WGS) entry which is preliminary data.</text>
</comment>
<name>A0ABT7YA31_9BACT</name>
<comment type="subcellular location">
    <subcellularLocation>
        <location evidence="1">Periplasm</location>
    </subcellularLocation>
</comment>
<dbReference type="PANTHER" id="PTHR30024:SF47">
    <property type="entry name" value="TAURINE-BINDING PERIPLASMIC PROTEIN"/>
    <property type="match status" value="1"/>
</dbReference>
<evidence type="ECO:0000256" key="3">
    <source>
        <dbReference type="ARBA" id="ARBA00022729"/>
    </source>
</evidence>
<sequence>MIKFTITGVPEHFNYPWRQLIKKQPFRDLGLELVWKDESRGSGKMLEQLDSGETNIAIVLTESFFKRYEEKPDLKLLGMYVKSPLVWGIHTSSSSKFTSPEEISDPHFLISRKGSGSDLMSKVLADREGWDLEKAEYEIVNNLPGALEAMKNQKNSLFLWEKFTTKPFVDSGAMRRIGEIPSPWPCFVIATKNEIDKATFSFFQKLMNELYKETSAVQNSENSSFYISKFYHLDMKDIEEWKAQTRWQTDEVISKNLMENAIQIMLRFKILKSELDWKSAFVNDLVKVQ</sequence>
<dbReference type="Gene3D" id="3.40.190.10">
    <property type="entry name" value="Periplasmic binding protein-like II"/>
    <property type="match status" value="2"/>
</dbReference>
<evidence type="ECO:0000256" key="1">
    <source>
        <dbReference type="ARBA" id="ARBA00004418"/>
    </source>
</evidence>
<evidence type="ECO:0000259" key="4">
    <source>
        <dbReference type="Pfam" id="PF22384"/>
    </source>
</evidence>
<keyword evidence="6" id="KW-1185">Reference proteome</keyword>
<evidence type="ECO:0000313" key="6">
    <source>
        <dbReference type="Proteomes" id="UP001171916"/>
    </source>
</evidence>
<proteinExistence type="inferred from homology"/>
<comment type="similarity">
    <text evidence="2">Belongs to the bacterial solute-binding protein SsuA/TauA family.</text>
</comment>